<name>A0A2R8APW7_9RHOB</name>
<dbReference type="SUPFAM" id="SSF53807">
    <property type="entry name" value="Helical backbone' metal receptor"/>
    <property type="match status" value="1"/>
</dbReference>
<keyword evidence="3" id="KW-0813">Transport</keyword>
<dbReference type="OrthoDB" id="7346865at2"/>
<dbReference type="InterPro" id="IPR006127">
    <property type="entry name" value="ZnuA-like"/>
</dbReference>
<dbReference type="PANTHER" id="PTHR42953:SF3">
    <property type="entry name" value="HIGH-AFFINITY ZINC UPTAKE SYSTEM PROTEIN ZNUA"/>
    <property type="match status" value="1"/>
</dbReference>
<keyword evidence="4 6" id="KW-0732">Signal</keyword>
<keyword evidence="5" id="KW-0406">Ion transport</keyword>
<protein>
    <recommendedName>
        <fullName evidence="2">High-affinity zinc uptake system protein ZnuA</fullName>
    </recommendedName>
</protein>
<evidence type="ECO:0000256" key="1">
    <source>
        <dbReference type="ARBA" id="ARBA00011028"/>
    </source>
</evidence>
<reference evidence="8" key="1">
    <citation type="submission" date="2018-03" db="EMBL/GenBank/DDBJ databases">
        <authorList>
            <person name="Rodrigo-Torres L."/>
            <person name="Arahal R. D."/>
            <person name="Lucena T."/>
        </authorList>
    </citation>
    <scope>NUCLEOTIDE SEQUENCE [LARGE SCALE GENOMIC DNA]</scope>
    <source>
        <strain evidence="8">CECT 8871</strain>
    </source>
</reference>
<keyword evidence="5" id="KW-0864">Zinc transport</keyword>
<evidence type="ECO:0000313" key="7">
    <source>
        <dbReference type="EMBL" id="SPF78073.1"/>
    </source>
</evidence>
<feature type="chain" id="PRO_5015342023" description="High-affinity zinc uptake system protein ZnuA" evidence="6">
    <location>
        <begin position="20"/>
        <end position="301"/>
    </location>
</feature>
<proteinExistence type="inferred from homology"/>
<evidence type="ECO:0000313" key="8">
    <source>
        <dbReference type="Proteomes" id="UP000244904"/>
    </source>
</evidence>
<accession>A0A2R8APW7</accession>
<comment type="similarity">
    <text evidence="1">Belongs to the bacterial solute-binding protein 9 family.</text>
</comment>
<evidence type="ECO:0000256" key="4">
    <source>
        <dbReference type="ARBA" id="ARBA00022729"/>
    </source>
</evidence>
<organism evidence="7 8">
    <name type="scientific">Pseudoprimorskyibacter insulae</name>
    <dbReference type="NCBI Taxonomy" id="1695997"/>
    <lineage>
        <taxon>Bacteria</taxon>
        <taxon>Pseudomonadati</taxon>
        <taxon>Pseudomonadota</taxon>
        <taxon>Alphaproteobacteria</taxon>
        <taxon>Rhodobacterales</taxon>
        <taxon>Paracoccaceae</taxon>
        <taxon>Pseudoprimorskyibacter</taxon>
    </lineage>
</organism>
<dbReference type="EMBL" id="OMOJ01000001">
    <property type="protein sequence ID" value="SPF78073.1"/>
    <property type="molecule type" value="Genomic_DNA"/>
</dbReference>
<dbReference type="AlphaFoldDB" id="A0A2R8APW7"/>
<feature type="signal peptide" evidence="6">
    <location>
        <begin position="1"/>
        <end position="19"/>
    </location>
</feature>
<dbReference type="InterPro" id="IPR050492">
    <property type="entry name" value="Bact_metal-bind_prot9"/>
</dbReference>
<dbReference type="Proteomes" id="UP000244904">
    <property type="component" value="Unassembled WGS sequence"/>
</dbReference>
<dbReference type="RefSeq" id="WP_108884750.1">
    <property type="nucleotide sequence ID" value="NZ_OMOJ01000001.1"/>
</dbReference>
<dbReference type="PANTHER" id="PTHR42953">
    <property type="entry name" value="HIGH-AFFINITY ZINC UPTAKE SYSTEM PROTEIN ZNUA-RELATED"/>
    <property type="match status" value="1"/>
</dbReference>
<evidence type="ECO:0000256" key="5">
    <source>
        <dbReference type="ARBA" id="ARBA00022906"/>
    </source>
</evidence>
<gene>
    <name evidence="7" type="primary">znuA</name>
    <name evidence="7" type="ORF">PRI8871_00663</name>
</gene>
<keyword evidence="5" id="KW-0862">Zinc</keyword>
<sequence length="301" mass="32099">MRLTSLTALALALPLAAHATPKVVTDIAPIHSLVAQVMDGVGTPDLLVSGAASPHGFALRPSQARLVSSADLIVMVAHDLTPWLEEAAEALAPNAEHLELLDVDGTVHHDLREEAVFDERDHKEHDHDHGEEGVDPHAWLDPQNAQVWLSAIAAQLSALDPDNAARYASNAETARAALQSLELTLYARLEPAQNAAILPLHDAYQYFEQRFDLHSVGAIAASDAQAPGPKRLSDLQNAADNVDCVLIEPQQSAKLAQSIYGDAVPLVTIDPLGGGFEPGLTLYVETLSAMADSILDCTSDH</sequence>
<dbReference type="Pfam" id="PF01297">
    <property type="entry name" value="ZnuA"/>
    <property type="match status" value="1"/>
</dbReference>
<evidence type="ECO:0000256" key="3">
    <source>
        <dbReference type="ARBA" id="ARBA00022448"/>
    </source>
</evidence>
<evidence type="ECO:0000256" key="2">
    <source>
        <dbReference type="ARBA" id="ARBA00015915"/>
    </source>
</evidence>
<keyword evidence="8" id="KW-1185">Reference proteome</keyword>
<dbReference type="GO" id="GO:0006829">
    <property type="term" value="P:zinc ion transport"/>
    <property type="evidence" value="ECO:0007669"/>
    <property type="project" value="UniProtKB-KW"/>
</dbReference>
<dbReference type="Gene3D" id="3.40.50.1980">
    <property type="entry name" value="Nitrogenase molybdenum iron protein domain"/>
    <property type="match status" value="2"/>
</dbReference>
<evidence type="ECO:0000256" key="6">
    <source>
        <dbReference type="SAM" id="SignalP"/>
    </source>
</evidence>
<dbReference type="GO" id="GO:0046872">
    <property type="term" value="F:metal ion binding"/>
    <property type="evidence" value="ECO:0007669"/>
    <property type="project" value="InterPro"/>
</dbReference>